<accession>A0ABN8HNG5</accession>
<name>A0ABN8HNG5_9NEOP</name>
<keyword evidence="2" id="KW-1185">Reference proteome</keyword>
<dbReference type="EMBL" id="OW152822">
    <property type="protein sequence ID" value="CAH2037869.1"/>
    <property type="molecule type" value="Genomic_DNA"/>
</dbReference>
<feature type="non-terminal residue" evidence="1">
    <location>
        <position position="1"/>
    </location>
</feature>
<dbReference type="Proteomes" id="UP000837857">
    <property type="component" value="Chromosome 10"/>
</dbReference>
<proteinExistence type="predicted"/>
<evidence type="ECO:0000313" key="1">
    <source>
        <dbReference type="EMBL" id="CAH2037869.1"/>
    </source>
</evidence>
<protein>
    <recommendedName>
        <fullName evidence="3">Tetratricopeptide repeat protein</fullName>
    </recommendedName>
</protein>
<evidence type="ECO:0008006" key="3">
    <source>
        <dbReference type="Google" id="ProtNLM"/>
    </source>
</evidence>
<sequence>MGWCWFHLGEYRRALDQYEQLRARDKLDSRISDNIAIDLAVPVANTAYCGIPGRKGRLGPAASNIST</sequence>
<organism evidence="1 2">
    <name type="scientific">Iphiclides podalirius</name>
    <name type="common">scarce swallowtail</name>
    <dbReference type="NCBI Taxonomy" id="110791"/>
    <lineage>
        <taxon>Eukaryota</taxon>
        <taxon>Metazoa</taxon>
        <taxon>Ecdysozoa</taxon>
        <taxon>Arthropoda</taxon>
        <taxon>Hexapoda</taxon>
        <taxon>Insecta</taxon>
        <taxon>Pterygota</taxon>
        <taxon>Neoptera</taxon>
        <taxon>Endopterygota</taxon>
        <taxon>Lepidoptera</taxon>
        <taxon>Glossata</taxon>
        <taxon>Ditrysia</taxon>
        <taxon>Papilionoidea</taxon>
        <taxon>Papilionidae</taxon>
        <taxon>Papilioninae</taxon>
        <taxon>Iphiclides</taxon>
    </lineage>
</organism>
<reference evidence="1" key="1">
    <citation type="submission" date="2022-03" db="EMBL/GenBank/DDBJ databases">
        <authorList>
            <person name="Martin H S."/>
        </authorList>
    </citation>
    <scope>NUCLEOTIDE SEQUENCE</scope>
</reference>
<gene>
    <name evidence="1" type="ORF">IPOD504_LOCUS1354</name>
</gene>
<evidence type="ECO:0000313" key="2">
    <source>
        <dbReference type="Proteomes" id="UP000837857"/>
    </source>
</evidence>